<evidence type="ECO:0000313" key="4">
    <source>
        <dbReference type="Proteomes" id="UP000272481"/>
    </source>
</evidence>
<keyword evidence="2" id="KW-0489">Methyltransferase</keyword>
<protein>
    <submittedName>
        <fullName evidence="1">tRNA (Adenine-N(1))-methyltransferase</fullName>
    </submittedName>
    <submittedName>
        <fullName evidence="2">tRNA (Adenine22-N1)-methyltransferase</fullName>
    </submittedName>
</protein>
<dbReference type="Proteomes" id="UP000198823">
    <property type="component" value="Unassembled WGS sequence"/>
</dbReference>
<dbReference type="OrthoDB" id="5881184at2"/>
<dbReference type="GO" id="GO:0160105">
    <property type="term" value="F:tRNA (adenine(22)-N1)-methyltransferase activity"/>
    <property type="evidence" value="ECO:0007669"/>
    <property type="project" value="InterPro"/>
</dbReference>
<dbReference type="PANTHER" id="PTHR38451:SF1">
    <property type="entry name" value="TRNA (ADENINE(22)-N(1))-METHYLTRANSFERASE"/>
    <property type="match status" value="1"/>
</dbReference>
<organism evidence="2 3">
    <name type="scientific">Bhargavaea beijingensis</name>
    <dbReference type="NCBI Taxonomy" id="426756"/>
    <lineage>
        <taxon>Bacteria</taxon>
        <taxon>Bacillati</taxon>
        <taxon>Bacillota</taxon>
        <taxon>Bacilli</taxon>
        <taxon>Bacillales</taxon>
        <taxon>Caryophanaceae</taxon>
        <taxon>Bhargavaea</taxon>
    </lineage>
</organism>
<evidence type="ECO:0000313" key="1">
    <source>
        <dbReference type="EMBL" id="RSK30825.1"/>
    </source>
</evidence>
<dbReference type="Gene3D" id="3.40.50.150">
    <property type="entry name" value="Vaccinia Virus protein VP39"/>
    <property type="match status" value="1"/>
</dbReference>
<reference evidence="2 3" key="1">
    <citation type="submission" date="2016-10" db="EMBL/GenBank/DDBJ databases">
        <authorList>
            <person name="de Groot N.N."/>
        </authorList>
    </citation>
    <scope>NUCLEOTIDE SEQUENCE [LARGE SCALE GENOMIC DNA]</scope>
    <source>
        <strain evidence="2 3">CGMCC 1.6762</strain>
    </source>
</reference>
<dbReference type="InterPro" id="IPR006901">
    <property type="entry name" value="TrmK"/>
</dbReference>
<keyword evidence="4" id="KW-1185">Reference proteome</keyword>
<dbReference type="EMBL" id="FNAR01000008">
    <property type="protein sequence ID" value="SDE42167.1"/>
    <property type="molecule type" value="Genomic_DNA"/>
</dbReference>
<dbReference type="Pfam" id="PF04816">
    <property type="entry name" value="TrmK"/>
    <property type="match status" value="1"/>
</dbReference>
<dbReference type="STRING" id="426756.SAMN04488126_108100"/>
<accession>A0A1G7CS78</accession>
<name>A0A1G7CS78_9BACL</name>
<evidence type="ECO:0000313" key="3">
    <source>
        <dbReference type="Proteomes" id="UP000198823"/>
    </source>
</evidence>
<gene>
    <name evidence="1" type="ORF">EJA12_08860</name>
    <name evidence="2" type="ORF">SAMN04488126_108100</name>
</gene>
<evidence type="ECO:0000313" key="2">
    <source>
        <dbReference type="EMBL" id="SDE42167.1"/>
    </source>
</evidence>
<dbReference type="AlphaFoldDB" id="A0A1G7CS78"/>
<dbReference type="RefSeq" id="WP_092096810.1">
    <property type="nucleotide sequence ID" value="NZ_FNAR01000008.1"/>
</dbReference>
<sequence>MNVNKLSKRLQTVASYIGQDAVLADIGSDHAYLPAHLALRGRIRRGIAGEVAKGPYDSAVTTIRETGLDGKVEARLADGLEAIREEDGVDTISIAGMGGPLIASILEKRKNRLKGVRRLVLQPNIHAVAIRSWAMTNGWHITEEDIFEEDGKIYEVLVLERGTSVYDDSELRFGPILSKRQPPAFRKKWAHEAASLQKILEQMKVATPSAEREAKERELKRSLDQIMEVLANGEKSDRQ</sequence>
<dbReference type="Proteomes" id="UP000272481">
    <property type="component" value="Unassembled WGS sequence"/>
</dbReference>
<dbReference type="PANTHER" id="PTHR38451">
    <property type="entry name" value="TRNA (ADENINE(22)-N(1))-METHYLTRANSFERASE"/>
    <property type="match status" value="1"/>
</dbReference>
<dbReference type="SUPFAM" id="SSF53335">
    <property type="entry name" value="S-adenosyl-L-methionine-dependent methyltransferases"/>
    <property type="match status" value="1"/>
</dbReference>
<dbReference type="EMBL" id="RWGW01000013">
    <property type="protein sequence ID" value="RSK30825.1"/>
    <property type="molecule type" value="Genomic_DNA"/>
</dbReference>
<dbReference type="PIRSF" id="PIRSF018637">
    <property type="entry name" value="TrmK"/>
    <property type="match status" value="1"/>
</dbReference>
<dbReference type="Gene3D" id="1.10.287.1890">
    <property type="match status" value="1"/>
</dbReference>
<reference evidence="1 4" key="2">
    <citation type="submission" date="2018-12" db="EMBL/GenBank/DDBJ databases">
        <title>Comparitive functional genomics of dry heat resistant strains isolated from the viking spacecraft.</title>
        <authorList>
            <person name="Seuylemezian A."/>
            <person name="Vaishampayan P."/>
        </authorList>
    </citation>
    <scope>NUCLEOTIDE SEQUENCE [LARGE SCALE GENOMIC DNA]</scope>
    <source>
        <strain evidence="1 4">M6-11</strain>
    </source>
</reference>
<dbReference type="GO" id="GO:0032259">
    <property type="term" value="P:methylation"/>
    <property type="evidence" value="ECO:0007669"/>
    <property type="project" value="UniProtKB-KW"/>
</dbReference>
<keyword evidence="2" id="KW-0808">Transferase</keyword>
<dbReference type="InterPro" id="IPR029063">
    <property type="entry name" value="SAM-dependent_MTases_sf"/>
</dbReference>
<proteinExistence type="predicted"/>